<evidence type="ECO:0000313" key="1">
    <source>
        <dbReference type="EMBL" id="KZD53965.1"/>
    </source>
</evidence>
<comment type="caution">
    <text evidence="1">The sequence shown here is derived from an EMBL/GenBank/DDBJ whole genome shotgun (WGS) entry which is preliminary data.</text>
</comment>
<dbReference type="Proteomes" id="UP000076482">
    <property type="component" value="Unassembled WGS sequence"/>
</dbReference>
<dbReference type="PATRIC" id="fig|1396.535.peg.494"/>
<accession>A0A164L2C7</accession>
<evidence type="ECO:0000313" key="2">
    <source>
        <dbReference type="Proteomes" id="UP000076482"/>
    </source>
</evidence>
<protein>
    <submittedName>
        <fullName evidence="1">Uncharacterized protein</fullName>
    </submittedName>
</protein>
<dbReference type="EMBL" id="LJKE01000111">
    <property type="protein sequence ID" value="KZD53965.1"/>
    <property type="molecule type" value="Genomic_DNA"/>
</dbReference>
<gene>
    <name evidence="1" type="ORF">B4088_5727</name>
</gene>
<sequence>MKVRYSHEEGQFPFVLGDYVTIIVRYLYAEDTEEELYYHGTITQIHAEGLHAVLDDDKSKEQYFAFADIEKVIQGHLIPFLGGYTRRQDI</sequence>
<reference evidence="1 2" key="1">
    <citation type="submission" date="2015-09" db="EMBL/GenBank/DDBJ databases">
        <title>Bacillus cereus food isolates.</title>
        <authorList>
            <person name="Boekhorst J."/>
        </authorList>
    </citation>
    <scope>NUCLEOTIDE SEQUENCE [LARGE SCALE GENOMIC DNA]</scope>
    <source>
        <strain evidence="1 2">B4088</strain>
    </source>
</reference>
<dbReference type="AlphaFoldDB" id="A0A164L2C7"/>
<dbReference type="RefSeq" id="WP_063263163.1">
    <property type="nucleotide sequence ID" value="NZ_LJKE01000111.1"/>
</dbReference>
<name>A0A164L2C7_BACCE</name>
<organism evidence="1 2">
    <name type="scientific">Bacillus cereus</name>
    <dbReference type="NCBI Taxonomy" id="1396"/>
    <lineage>
        <taxon>Bacteria</taxon>
        <taxon>Bacillati</taxon>
        <taxon>Bacillota</taxon>
        <taxon>Bacilli</taxon>
        <taxon>Bacillales</taxon>
        <taxon>Bacillaceae</taxon>
        <taxon>Bacillus</taxon>
        <taxon>Bacillus cereus group</taxon>
    </lineage>
</organism>
<proteinExistence type="predicted"/>